<name>A0A176TEW9_9FLAO</name>
<organism evidence="1 2">
    <name type="scientific">Polaribacter atrinae</name>
    <dbReference type="NCBI Taxonomy" id="1333662"/>
    <lineage>
        <taxon>Bacteria</taxon>
        <taxon>Pseudomonadati</taxon>
        <taxon>Bacteroidota</taxon>
        <taxon>Flavobacteriia</taxon>
        <taxon>Flavobacteriales</taxon>
        <taxon>Flavobacteriaceae</taxon>
    </lineage>
</organism>
<keyword evidence="2" id="KW-1185">Reference proteome</keyword>
<dbReference type="STRING" id="1333662.LPB303_02480"/>
<dbReference type="Proteomes" id="UP000076923">
    <property type="component" value="Unassembled WGS sequence"/>
</dbReference>
<dbReference type="AlphaFoldDB" id="A0A176TEW9"/>
<dbReference type="RefSeq" id="WP_068447780.1">
    <property type="nucleotide sequence ID" value="NZ_CANKUV010000002.1"/>
</dbReference>
<reference evidence="1 2" key="1">
    <citation type="submission" date="2016-02" db="EMBL/GenBank/DDBJ databases">
        <title>Draft genome sequence of Polaribacter atrinae KACC17473.</title>
        <authorList>
            <person name="Shin S.-K."/>
            <person name="Yi H."/>
        </authorList>
    </citation>
    <scope>NUCLEOTIDE SEQUENCE [LARGE SCALE GENOMIC DNA]</scope>
    <source>
        <strain evidence="1 2">KACC 17473</strain>
    </source>
</reference>
<evidence type="ECO:0000313" key="2">
    <source>
        <dbReference type="Proteomes" id="UP000076923"/>
    </source>
</evidence>
<dbReference type="EMBL" id="LVWE01000003">
    <property type="protein sequence ID" value="OAD46420.1"/>
    <property type="molecule type" value="Genomic_DNA"/>
</dbReference>
<evidence type="ECO:0000313" key="1">
    <source>
        <dbReference type="EMBL" id="OAD46420.1"/>
    </source>
</evidence>
<gene>
    <name evidence="1" type="ORF">LPB303_02480</name>
</gene>
<protein>
    <submittedName>
        <fullName evidence="1">Uncharacterized protein</fullName>
    </submittedName>
</protein>
<accession>A0A176TEW9</accession>
<dbReference type="OrthoDB" id="1202801at2"/>
<sequence length="78" mass="9189">MDLQADLNWIHKELDEVKDIDLIKSIKMILKNRKIASSERIDIKRYNIEIEEAINQVEEGSVLSHEKVGENIKQWSKK</sequence>
<proteinExistence type="predicted"/>
<comment type="caution">
    <text evidence="1">The sequence shown here is derived from an EMBL/GenBank/DDBJ whole genome shotgun (WGS) entry which is preliminary data.</text>
</comment>